<protein>
    <submittedName>
        <fullName evidence="2">Molybdopterin-guanine dinucleotide biosynthesis protein MobB</fullName>
    </submittedName>
</protein>
<dbReference type="SUPFAM" id="SSF52540">
    <property type="entry name" value="P-loop containing nucleoside triphosphate hydrolases"/>
    <property type="match status" value="1"/>
</dbReference>
<dbReference type="eggNOG" id="COG1763">
    <property type="taxonomic scope" value="Bacteria"/>
</dbReference>
<dbReference type="OrthoDB" id="9804758at2"/>
<sequence length="175" mass="19542">MKVFGLAGWSNSGKTTLMTAAVTILTRRGFRISTIKHAHHAFDIDRPGKDSFRHREAGASEVLITSGRRWALMHELRDEDEPSLEDLVARMTPVDLLLVEGFKRHPHPKIEVHRPSVGKDPLWPQDDSVVAVASDEGLPDLTDRPRLDLNDPEAVVDFVLDHVGLPRTMGMETAQ</sequence>
<gene>
    <name evidence="2" type="ORF">C882_0334</name>
</gene>
<dbReference type="InterPro" id="IPR004435">
    <property type="entry name" value="MobB_dom"/>
</dbReference>
<dbReference type="PATRIC" id="fig|1238182.3.peg.2549"/>
<evidence type="ECO:0000313" key="2">
    <source>
        <dbReference type="EMBL" id="EKV29512.1"/>
    </source>
</evidence>
<accession>K9GW87</accession>
<name>K9GW87_9PROT</name>
<dbReference type="Proteomes" id="UP000009881">
    <property type="component" value="Unassembled WGS sequence"/>
</dbReference>
<dbReference type="GO" id="GO:0006777">
    <property type="term" value="P:Mo-molybdopterin cofactor biosynthetic process"/>
    <property type="evidence" value="ECO:0007669"/>
    <property type="project" value="InterPro"/>
</dbReference>
<comment type="caution">
    <text evidence="2">The sequence shown here is derived from an EMBL/GenBank/DDBJ whole genome shotgun (WGS) entry which is preliminary data.</text>
</comment>
<proteinExistence type="predicted"/>
<evidence type="ECO:0000313" key="3">
    <source>
        <dbReference type="Proteomes" id="UP000009881"/>
    </source>
</evidence>
<organism evidence="2 3">
    <name type="scientific">Caenispirillum salinarum AK4</name>
    <dbReference type="NCBI Taxonomy" id="1238182"/>
    <lineage>
        <taxon>Bacteria</taxon>
        <taxon>Pseudomonadati</taxon>
        <taxon>Pseudomonadota</taxon>
        <taxon>Alphaproteobacteria</taxon>
        <taxon>Rhodospirillales</taxon>
        <taxon>Novispirillaceae</taxon>
        <taxon>Caenispirillum</taxon>
    </lineage>
</organism>
<dbReference type="InterPro" id="IPR052539">
    <property type="entry name" value="MGD_biosynthesis_adapter"/>
</dbReference>
<keyword evidence="3" id="KW-1185">Reference proteome</keyword>
<evidence type="ECO:0000259" key="1">
    <source>
        <dbReference type="Pfam" id="PF03205"/>
    </source>
</evidence>
<dbReference type="PANTHER" id="PTHR40072:SF1">
    <property type="entry name" value="MOLYBDOPTERIN-GUANINE DINUCLEOTIDE BIOSYNTHESIS ADAPTER PROTEIN"/>
    <property type="match status" value="1"/>
</dbReference>
<dbReference type="AlphaFoldDB" id="K9GW87"/>
<dbReference type="NCBIfam" id="TIGR00176">
    <property type="entry name" value="mobB"/>
    <property type="match status" value="1"/>
</dbReference>
<dbReference type="STRING" id="1238182.C882_0334"/>
<reference evidence="2 3" key="1">
    <citation type="journal article" date="2013" name="Genome Announc.">
        <title>Draft Genome Sequence of an Alphaproteobacterium, Caenispirillum salinarum AK4(T), Isolated from a Solar Saltern.</title>
        <authorList>
            <person name="Khatri I."/>
            <person name="Singh A."/>
            <person name="Korpole S."/>
            <person name="Pinnaka A.K."/>
            <person name="Subramanian S."/>
        </authorList>
    </citation>
    <scope>NUCLEOTIDE SEQUENCE [LARGE SCALE GENOMIC DNA]</scope>
    <source>
        <strain evidence="2 3">AK4</strain>
    </source>
</reference>
<dbReference type="InterPro" id="IPR027417">
    <property type="entry name" value="P-loop_NTPase"/>
</dbReference>
<feature type="domain" description="Molybdopterin-guanine dinucleotide biosynthesis protein B (MobB)" evidence="1">
    <location>
        <begin position="3"/>
        <end position="135"/>
    </location>
</feature>
<dbReference type="GO" id="GO:0005525">
    <property type="term" value="F:GTP binding"/>
    <property type="evidence" value="ECO:0007669"/>
    <property type="project" value="InterPro"/>
</dbReference>
<dbReference type="CDD" id="cd03116">
    <property type="entry name" value="MobB"/>
    <property type="match status" value="1"/>
</dbReference>
<dbReference type="Gene3D" id="3.40.50.300">
    <property type="entry name" value="P-loop containing nucleotide triphosphate hydrolases"/>
    <property type="match status" value="1"/>
</dbReference>
<dbReference type="EMBL" id="ANHY01000012">
    <property type="protein sequence ID" value="EKV29512.1"/>
    <property type="molecule type" value="Genomic_DNA"/>
</dbReference>
<dbReference type="RefSeq" id="WP_009540993.1">
    <property type="nucleotide sequence ID" value="NZ_ANHY01000012.1"/>
</dbReference>
<dbReference type="PANTHER" id="PTHR40072">
    <property type="entry name" value="MOLYBDOPTERIN-GUANINE DINUCLEOTIDE BIOSYNTHESIS ADAPTER PROTEIN-RELATED"/>
    <property type="match status" value="1"/>
</dbReference>
<dbReference type="Pfam" id="PF03205">
    <property type="entry name" value="MobB"/>
    <property type="match status" value="1"/>
</dbReference>